<dbReference type="InterPro" id="IPR032096">
    <property type="entry name" value="DUF4815"/>
</dbReference>
<feature type="domain" description="DUF4815" evidence="1">
    <location>
        <begin position="177"/>
        <end position="336"/>
    </location>
</feature>
<evidence type="ECO:0000313" key="3">
    <source>
        <dbReference type="EMBL" id="CAB4182121.1"/>
    </source>
</evidence>
<organism evidence="2">
    <name type="scientific">uncultured Caudovirales phage</name>
    <dbReference type="NCBI Taxonomy" id="2100421"/>
    <lineage>
        <taxon>Viruses</taxon>
        <taxon>Duplodnaviria</taxon>
        <taxon>Heunggongvirae</taxon>
        <taxon>Uroviricota</taxon>
        <taxon>Caudoviricetes</taxon>
        <taxon>Peduoviridae</taxon>
        <taxon>Maltschvirus</taxon>
        <taxon>Maltschvirus maltsch</taxon>
    </lineage>
</organism>
<dbReference type="Gene3D" id="2.40.30.20">
    <property type="match status" value="1"/>
</dbReference>
<dbReference type="EMBL" id="LR797019">
    <property type="protein sequence ID" value="CAB4182121.1"/>
    <property type="molecule type" value="Genomic_DNA"/>
</dbReference>
<dbReference type="EMBL" id="LR797272">
    <property type="protein sequence ID" value="CAB4198643.1"/>
    <property type="molecule type" value="Genomic_DNA"/>
</dbReference>
<dbReference type="InterPro" id="IPR023366">
    <property type="entry name" value="ATP_synth_asu-like_sf"/>
</dbReference>
<evidence type="ECO:0000313" key="2">
    <source>
        <dbReference type="EMBL" id="CAB4170724.1"/>
    </source>
</evidence>
<feature type="domain" description="DUF4815" evidence="1">
    <location>
        <begin position="9"/>
        <end position="79"/>
    </location>
</feature>
<feature type="domain" description="DUF4815" evidence="1">
    <location>
        <begin position="911"/>
        <end position="1142"/>
    </location>
</feature>
<dbReference type="EMBL" id="LR796861">
    <property type="protein sequence ID" value="CAB4170724.1"/>
    <property type="molecule type" value="Genomic_DNA"/>
</dbReference>
<sequence length="2094" mass="226171">MAIDFNTEPYYDDFNESKRFLKILYRPGYAVQARELTQMQTILQNQISRFGDHVFKEGSLVIPGAIGIDTKIGYVKLEATYSGVLADTVVAKFNGLIIENATGVQAQVIHYTVSGGADAAALYIRYLNSGDNNTTKTFSNSDILTNLAGTNSAGTEITAGQFTVQAATSSSTGLGSLATIQQGVYYIKGHFVLVPEQTIILDKFTNTPSYRVGLTTSESIVTAEEDGTLFDNAQNSFNYAAPGAHRYYIDAVLTKLSLDSILDTDFIELLRTGGGQTQKIIDKSEYSYLEKEFAHRTYDESGNYTVKNFEIDVRDYRNNNRGAWVTGRVYLNGDVVTNAGYIYVAKNSGTSSNSTPPTHSAGLVYDGSVSGVGTSGIQWEYTETPYYNRGVYTPGTSENLGTQQANEAKLAIGLEPGKAYVQGYEIEKPSTEYVTVQKARDTVAVNNAVIPATVGNYVLVTNINGAPGINTLKQVTLYNRVSSAVGNIGGPSGATAVGTARVRFMEYHNGTIGSQNAIYKLGLFDVKMNSGYDFNRDVKSVYHVGSSSDVNLNFTADVERSTAVGSGTLVRLIGSAFSGSIASPSSSTTIIGNSTSFDTDVKAGDYIMLGTTLRRVATKVGQNEITVDTAITCSGVTIDRVETQLLEPENTSLLFPFPYYAIESISDTVYTVYETFTSSVSAGSISISTASGTMASAADQDNYTVIDTDATSGGAIVAATASPSGANATIAVSTGLNGRNVFVIAAVNKSGASLTQKTKTLVPSATKTFTTAAEAQQTELLLGKGDAYRLISVKMKSGTFASPGATYSIDILDRFIFDDGQRPTHYDQARLILKNSFAPPEAPIEVTFDYFTHGTGDYFTKDSYPASIQYGALPYFQGVALRDVIDFRPKIDDEGTGYTGTNPSVTLLPKRGIDIITDFSYYLARKTKIAVDFGGNFFAVDGVSSLNPGEPLDPNLGLVLYNLTLEPYTFGTLSRNVQVERIDNRRYTMRDIGKLEKRIDNLEYYTSLSLLEQQTESLNIIDADGLDRFKNGFIVDNFSGHNTGDTTSPDYLCSIDMEKGELRPFYAMQNVNLVEGVSADSDRAAANYKLYGDVITLPVIADLPLITQSYASRLENINPFAVFTFLGDVKINPSSDDWFETDRRPDIVIDIEGNFTTVATLAEKAGVLGTVWNAWQNQWSGTSTVTTQNFETGGRNWVTWGTITTTATPIGQSRTGIKTNLVTKIDRQVVADRVLSTATIPYIRSRNILVQIQKLKPNTRFYPFFDGIDISAYCTPASKIEYTPSGATTALKLVTHDKFDSQTNVGSNATAAARRIAGDSEVCLNRGDVITGGTSGATAVVVGKEYNPDANTYALYVVNIQGTFSTSETITASNPLGYAAAATGTVGTVTTKALGSTLITNFNGELNLLFSIPNNDSLRFRCGSRELKLVDVSTANGTFTSRARSNYRAEGVLETKQRTVNAVRNAELAQEPLEENRVITETSQRVVSNTAWWDPLAQTFLVDQAGGAFLSKVDIFFATKDSSIPVTLEIREVVNGYPGKRVLPFSRVTIKPEKVNLSTSTVLLDGVDVNSYDTPTTFTFPSPVYVQENTEYAIVLASDSNNYRVWISQVGDQMPGTARTISEQPYLGSLFKSQNSTTWTADQTQDLKFTIYRCQFETGVNSNIVYENDALSKVTLASNPFETRNGVAKVRVWHNNHGIPSGSFVTISGVTADVNGIAFAGFNTTHTISDVDLDSYCITLGSNATASGYSGGTTVKATRHMQFDAVQPSVQIQSFSETPITFGFKGTSGKSVDSTTQTSYDQDADYIGVLANETNYFESPRMIASEQNEANADLANGLNGDKSAYFNIVMSSTNDALSPIIDTHRTSLIAISNKVNNPLETNLNVASLDYNVILSNATGVTISGSTITTSTQQAAFKIATVGKYLTIAGASSGTSTKLITAVAADGTSITFDSAPTAITGNATLTQRERFVAENAPSESSTYSKYITKRINLANHSNYIRVRFAANIPSAATVEVWYKTNIVGSNVPFGNAPYLQMTIDAAIPTASNGEEQFYDASYSLDDLIAFDAVQVKIVMKSSNSSEIPRIKDLRIIACV</sequence>
<dbReference type="Pfam" id="PF16075">
    <property type="entry name" value="DUF4815"/>
    <property type="match status" value="3"/>
</dbReference>
<evidence type="ECO:0000313" key="4">
    <source>
        <dbReference type="EMBL" id="CAB4198643.1"/>
    </source>
</evidence>
<evidence type="ECO:0000313" key="5">
    <source>
        <dbReference type="EMBL" id="CAB4211545.1"/>
    </source>
</evidence>
<dbReference type="EMBL" id="LR798454">
    <property type="protein sequence ID" value="CAB5238658.1"/>
    <property type="molecule type" value="Genomic_DNA"/>
</dbReference>
<proteinExistence type="predicted"/>
<accession>A0A6J5PTD6</accession>
<evidence type="ECO:0000313" key="6">
    <source>
        <dbReference type="EMBL" id="CAB5238658.1"/>
    </source>
</evidence>
<protein>
    <recommendedName>
        <fullName evidence="1">DUF4815 domain-containing protein</fullName>
    </recommendedName>
</protein>
<reference evidence="2" key="1">
    <citation type="submission" date="2020-05" db="EMBL/GenBank/DDBJ databases">
        <authorList>
            <person name="Chiriac C."/>
            <person name="Salcher M."/>
            <person name="Ghai R."/>
            <person name="Kavagutti S V."/>
        </authorList>
    </citation>
    <scope>NUCLEOTIDE SEQUENCE</scope>
</reference>
<gene>
    <name evidence="3" type="ORF">UFOVP1066_146</name>
    <name evidence="4" type="ORF">UFOVP1315_191</name>
    <name evidence="5" type="ORF">UFOVP1421_152</name>
    <name evidence="6" type="ORF">UFOVP1525_162</name>
    <name evidence="2" type="ORF">UFOVP909_125</name>
</gene>
<evidence type="ECO:0000259" key="1">
    <source>
        <dbReference type="Pfam" id="PF16075"/>
    </source>
</evidence>
<dbReference type="EMBL" id="LR797375">
    <property type="protein sequence ID" value="CAB4211545.1"/>
    <property type="molecule type" value="Genomic_DNA"/>
</dbReference>
<name>A0A6J5PTD6_9CAUD</name>